<organism evidence="3 4">
    <name type="scientific">Clostridium aciditolerans</name>
    <dbReference type="NCBI Taxonomy" id="339861"/>
    <lineage>
        <taxon>Bacteria</taxon>
        <taxon>Bacillati</taxon>
        <taxon>Bacillota</taxon>
        <taxon>Clostridia</taxon>
        <taxon>Eubacteriales</taxon>
        <taxon>Clostridiaceae</taxon>
        <taxon>Clostridium</taxon>
    </lineage>
</organism>
<accession>A0A934HVT2</accession>
<dbReference type="Pfam" id="PF00583">
    <property type="entry name" value="Acetyltransf_1"/>
    <property type="match status" value="1"/>
</dbReference>
<dbReference type="AlphaFoldDB" id="A0A934HVT2"/>
<protein>
    <submittedName>
        <fullName evidence="3">GNAT family N-acetyltransferase</fullName>
    </submittedName>
</protein>
<dbReference type="RefSeq" id="WP_211141266.1">
    <property type="nucleotide sequence ID" value="NZ_JAEEGB010000005.1"/>
</dbReference>
<evidence type="ECO:0000259" key="2">
    <source>
        <dbReference type="Pfam" id="PF14268"/>
    </source>
</evidence>
<name>A0A934HVT2_9CLOT</name>
<sequence length="259" mass="29671">MNDSGEIITLNKENIDAEHICCAISDKKCTEGYLKKKEWLKQQVSKGYVFKKFNVKHKVFIEYCPSDIAWLPITAPNYMVINCFWVAGQYAGKGYGKRLLENCMKDSIDKDGIVVLTSNKKKSYISDKKFFIRQGFEVCDTAPPYFELLVYKNNPNAISPTFNQSAKENVCSNKNGLTVYYSNCCPFTEYYTNTVLRELASREGISLEIIKIDNKEQVNDLPSAFSIYSVFYKGKFITHEILNETKFNKVIDGIKNGVY</sequence>
<comment type="caution">
    <text evidence="3">The sequence shown here is derived from an EMBL/GenBank/DDBJ whole genome shotgun (WGS) entry which is preliminary data.</text>
</comment>
<dbReference type="SUPFAM" id="SSF55729">
    <property type="entry name" value="Acyl-CoA N-acyltransferases (Nat)"/>
    <property type="match status" value="1"/>
</dbReference>
<proteinExistence type="predicted"/>
<dbReference type="EMBL" id="JAEEGB010000005">
    <property type="protein sequence ID" value="MBI6871822.1"/>
    <property type="molecule type" value="Genomic_DNA"/>
</dbReference>
<dbReference type="InterPro" id="IPR025685">
    <property type="entry name" value="YoaP-like_dom"/>
</dbReference>
<evidence type="ECO:0000259" key="1">
    <source>
        <dbReference type="Pfam" id="PF00583"/>
    </source>
</evidence>
<feature type="domain" description="N-acetyltransferase" evidence="1">
    <location>
        <begin position="66"/>
        <end position="116"/>
    </location>
</feature>
<evidence type="ECO:0000313" key="4">
    <source>
        <dbReference type="Proteomes" id="UP000622687"/>
    </source>
</evidence>
<reference evidence="3" key="1">
    <citation type="submission" date="2020-12" db="EMBL/GenBank/DDBJ databases">
        <title>Clostridium thailandense sp. nov., a novel acetogenic bacterium isolated from peat land soil in Thailand.</title>
        <authorList>
            <person name="Chaikitkaew S."/>
            <person name="Birkeland N.K."/>
        </authorList>
    </citation>
    <scope>NUCLEOTIDE SEQUENCE</scope>
    <source>
        <strain evidence="3">DSM 17425</strain>
    </source>
</reference>
<dbReference type="Proteomes" id="UP000622687">
    <property type="component" value="Unassembled WGS sequence"/>
</dbReference>
<dbReference type="Gene3D" id="3.40.630.30">
    <property type="match status" value="1"/>
</dbReference>
<dbReference type="InterPro" id="IPR000182">
    <property type="entry name" value="GNAT_dom"/>
</dbReference>
<dbReference type="GO" id="GO:0016747">
    <property type="term" value="F:acyltransferase activity, transferring groups other than amino-acyl groups"/>
    <property type="evidence" value="ECO:0007669"/>
    <property type="project" value="InterPro"/>
</dbReference>
<feature type="domain" description="YoaP-like" evidence="2">
    <location>
        <begin position="207"/>
        <end position="249"/>
    </location>
</feature>
<dbReference type="Pfam" id="PF14268">
    <property type="entry name" value="YoaP"/>
    <property type="match status" value="1"/>
</dbReference>
<dbReference type="InterPro" id="IPR016181">
    <property type="entry name" value="Acyl_CoA_acyltransferase"/>
</dbReference>
<gene>
    <name evidence="3" type="ORF">I6U51_03760</name>
</gene>
<keyword evidence="4" id="KW-1185">Reference proteome</keyword>
<evidence type="ECO:0000313" key="3">
    <source>
        <dbReference type="EMBL" id="MBI6871822.1"/>
    </source>
</evidence>